<reference evidence="1 2" key="1">
    <citation type="submission" date="2019-06" db="EMBL/GenBank/DDBJ databases">
        <title>Whole genome shotgun sequence of Brevibacillus reuszeri NBRC 15719.</title>
        <authorList>
            <person name="Hosoyama A."/>
            <person name="Uohara A."/>
            <person name="Ohji S."/>
            <person name="Ichikawa N."/>
        </authorList>
    </citation>
    <scope>NUCLEOTIDE SEQUENCE [LARGE SCALE GENOMIC DNA]</scope>
    <source>
        <strain evidence="1 2">NBRC 15719</strain>
    </source>
</reference>
<sequence length="149" mass="17597">MKHEQIDVFISSHYARAVQTIEEAARQQNKTIMTDARLRERELASWDYRFDDFEQGIKHVFDNPDFAYPGGESNELARKRGIAALAEVLQHHRGKKVAIGTHGNIMTLMMNHYDKQYHFAFWKQTTKPDIYKLSFEDDTLVHVERLWEE</sequence>
<evidence type="ECO:0000313" key="1">
    <source>
        <dbReference type="EMBL" id="GED72826.1"/>
    </source>
</evidence>
<dbReference type="Proteomes" id="UP000319578">
    <property type="component" value="Unassembled WGS sequence"/>
</dbReference>
<dbReference type="InterPro" id="IPR029033">
    <property type="entry name" value="His_PPase_superfam"/>
</dbReference>
<accession>A0ABQ0TYK9</accession>
<dbReference type="SUPFAM" id="SSF53254">
    <property type="entry name" value="Phosphoglycerate mutase-like"/>
    <property type="match status" value="1"/>
</dbReference>
<proteinExistence type="predicted"/>
<dbReference type="RefSeq" id="WP_049738095.1">
    <property type="nucleotide sequence ID" value="NZ_BJON01000035.1"/>
</dbReference>
<dbReference type="InterPro" id="IPR013078">
    <property type="entry name" value="His_Pase_superF_clade-1"/>
</dbReference>
<name>A0ABQ0TYK9_9BACL</name>
<protein>
    <submittedName>
        <fullName evidence="1">Phosphoglycerate mutase</fullName>
    </submittedName>
</protein>
<organism evidence="1 2">
    <name type="scientific">Brevibacillus reuszeri</name>
    <dbReference type="NCBI Taxonomy" id="54915"/>
    <lineage>
        <taxon>Bacteria</taxon>
        <taxon>Bacillati</taxon>
        <taxon>Bacillota</taxon>
        <taxon>Bacilli</taxon>
        <taxon>Bacillales</taxon>
        <taxon>Paenibacillaceae</taxon>
        <taxon>Brevibacillus</taxon>
    </lineage>
</organism>
<gene>
    <name evidence="1" type="ORF">BRE01_65280</name>
</gene>
<evidence type="ECO:0000313" key="2">
    <source>
        <dbReference type="Proteomes" id="UP000319578"/>
    </source>
</evidence>
<dbReference type="Pfam" id="PF00300">
    <property type="entry name" value="His_Phos_1"/>
    <property type="match status" value="1"/>
</dbReference>
<keyword evidence="2" id="KW-1185">Reference proteome</keyword>
<comment type="caution">
    <text evidence="1">The sequence shown here is derived from an EMBL/GenBank/DDBJ whole genome shotgun (WGS) entry which is preliminary data.</text>
</comment>
<dbReference type="EMBL" id="BJON01000035">
    <property type="protein sequence ID" value="GED72826.1"/>
    <property type="molecule type" value="Genomic_DNA"/>
</dbReference>
<dbReference type="Gene3D" id="3.40.50.1240">
    <property type="entry name" value="Phosphoglycerate mutase-like"/>
    <property type="match status" value="1"/>
</dbReference>